<comment type="similarity">
    <text evidence="1">Belongs to the non-flavoprotein flavin reductase family.</text>
</comment>
<dbReference type="KEGG" id="mdx:BTO20_03975"/>
<dbReference type="PANTHER" id="PTHR30466:SF11">
    <property type="entry name" value="FLAVIN-DEPENDENT MONOOXYGENASE, REDUCTASE SUBUNIT HSAB"/>
    <property type="match status" value="1"/>
</dbReference>
<dbReference type="GO" id="GO:0010181">
    <property type="term" value="F:FMN binding"/>
    <property type="evidence" value="ECO:0007669"/>
    <property type="project" value="InterPro"/>
</dbReference>
<dbReference type="Gene3D" id="2.30.110.10">
    <property type="entry name" value="Electron Transport, Fmn-binding Protein, Chain A"/>
    <property type="match status" value="1"/>
</dbReference>
<dbReference type="InterPro" id="IPR002563">
    <property type="entry name" value="Flavin_Rdtase-like_dom"/>
</dbReference>
<evidence type="ECO:0000256" key="1">
    <source>
        <dbReference type="ARBA" id="ARBA00008898"/>
    </source>
</evidence>
<evidence type="ECO:0000256" key="3">
    <source>
        <dbReference type="SAM" id="MobiDB-lite"/>
    </source>
</evidence>
<dbReference type="InterPro" id="IPR050268">
    <property type="entry name" value="NADH-dep_flavin_reductase"/>
</dbReference>
<dbReference type="Pfam" id="PF01613">
    <property type="entry name" value="Flavin_Reduct"/>
    <property type="match status" value="1"/>
</dbReference>
<keyword evidence="2" id="KW-0560">Oxidoreductase</keyword>
<dbReference type="SUPFAM" id="SSF50475">
    <property type="entry name" value="FMN-binding split barrel"/>
    <property type="match status" value="1"/>
</dbReference>
<protein>
    <submittedName>
        <fullName evidence="5">Oxidoreductase</fullName>
    </submittedName>
</protein>
<sequence length="189" mass="20145">MTEESSSVTTMDPSVPFGSGLDRLQPAEAHSDEMRMVFSRFPAAVAALCATIDGQPYGLVATSLSVGTSYAPPMTSFSVRNQSTTWPVLRSSPRIGISILAHGQHEVCRQISSRTGERFGGVNTIATEQGALFIDSAVTWLDCEVVAELPAGDHTVVIFEIHGASHDRAVAPLVFHDGSFPSLAVEPMQ</sequence>
<dbReference type="PANTHER" id="PTHR30466">
    <property type="entry name" value="FLAVIN REDUCTASE"/>
    <property type="match status" value="1"/>
</dbReference>
<dbReference type="Proteomes" id="UP000195331">
    <property type="component" value="Chromosome"/>
</dbReference>
<dbReference type="InterPro" id="IPR012349">
    <property type="entry name" value="Split_barrel_FMN-bd"/>
</dbReference>
<evidence type="ECO:0000259" key="4">
    <source>
        <dbReference type="SMART" id="SM00903"/>
    </source>
</evidence>
<name>A0A1Y0BY97_9MYCO</name>
<dbReference type="AlphaFoldDB" id="A0A1Y0BY97"/>
<evidence type="ECO:0000256" key="2">
    <source>
        <dbReference type="ARBA" id="ARBA00023002"/>
    </source>
</evidence>
<evidence type="ECO:0000313" key="6">
    <source>
        <dbReference type="Proteomes" id="UP000195331"/>
    </source>
</evidence>
<feature type="compositionally biased region" description="Polar residues" evidence="3">
    <location>
        <begin position="1"/>
        <end position="12"/>
    </location>
</feature>
<evidence type="ECO:0000313" key="5">
    <source>
        <dbReference type="EMBL" id="ART67856.1"/>
    </source>
</evidence>
<feature type="region of interest" description="Disordered" evidence="3">
    <location>
        <begin position="1"/>
        <end position="23"/>
    </location>
</feature>
<organism evidence="5 6">
    <name type="scientific">Mycobacterium dioxanotrophicus</name>
    <dbReference type="NCBI Taxonomy" id="482462"/>
    <lineage>
        <taxon>Bacteria</taxon>
        <taxon>Bacillati</taxon>
        <taxon>Actinomycetota</taxon>
        <taxon>Actinomycetes</taxon>
        <taxon>Mycobacteriales</taxon>
        <taxon>Mycobacteriaceae</taxon>
        <taxon>Mycobacterium</taxon>
    </lineage>
</organism>
<accession>A0A1Y0BY97</accession>
<gene>
    <name evidence="5" type="ORF">BTO20_03975</name>
</gene>
<reference evidence="5 6" key="1">
    <citation type="submission" date="2017-04" db="EMBL/GenBank/DDBJ databases">
        <title>Whole Genome Sequence of 1,4-Dioxane Degrading Bacterium Mycobacterium dioxanotrophicus PH-06.</title>
        <authorList>
            <person name="He Y."/>
        </authorList>
    </citation>
    <scope>NUCLEOTIDE SEQUENCE [LARGE SCALE GENOMIC DNA]</scope>
    <source>
        <strain evidence="5 6">PH-06</strain>
    </source>
</reference>
<dbReference type="EMBL" id="CP020809">
    <property type="protein sequence ID" value="ART67856.1"/>
    <property type="molecule type" value="Genomic_DNA"/>
</dbReference>
<dbReference type="GO" id="GO:0042602">
    <property type="term" value="F:riboflavin reductase (NADPH) activity"/>
    <property type="evidence" value="ECO:0007669"/>
    <property type="project" value="TreeGrafter"/>
</dbReference>
<proteinExistence type="inferred from homology"/>
<keyword evidence="6" id="KW-1185">Reference proteome</keyword>
<dbReference type="OrthoDB" id="9792858at2"/>
<feature type="domain" description="Flavin reductase like" evidence="4">
    <location>
        <begin position="38"/>
        <end position="182"/>
    </location>
</feature>
<dbReference type="SMART" id="SM00903">
    <property type="entry name" value="Flavin_Reduct"/>
    <property type="match status" value="1"/>
</dbReference>